<sequence>MSRKTFFVLGIFSFILITTLYYNSVYLLRESSIPHKIKTEISGLSSVNFDELVTGDWNNIVVVSPYTDSSEIKKQYNINFSRIANKSIEYGDGQSLIIFCEENKVESYFYIPYQVAVIDYSKLPKTQRIERENSIFAVERKNNGESITILSYTSK</sequence>
<evidence type="ECO:0000313" key="2">
    <source>
        <dbReference type="EMBL" id="SHE92549.1"/>
    </source>
</evidence>
<proteinExistence type="predicted"/>
<dbReference type="STRING" id="1123404.SAMN02745784_02243"/>
<reference evidence="3" key="1">
    <citation type="submission" date="2016-11" db="EMBL/GenBank/DDBJ databases">
        <authorList>
            <person name="Varghese N."/>
            <person name="Submissions S."/>
        </authorList>
    </citation>
    <scope>NUCLEOTIDE SEQUENCE [LARGE SCALE GENOMIC DNA]</scope>
    <source>
        <strain evidence="3">DSM 18095</strain>
    </source>
</reference>
<protein>
    <submittedName>
        <fullName evidence="2">Uncharacterized protein</fullName>
    </submittedName>
</protein>
<dbReference type="Proteomes" id="UP000184114">
    <property type="component" value="Unassembled WGS sequence"/>
</dbReference>
<gene>
    <name evidence="2" type="ORF">SAMN02745784_02243</name>
</gene>
<accession>A0A1M4XGD0</accession>
<evidence type="ECO:0000313" key="3">
    <source>
        <dbReference type="Proteomes" id="UP000184114"/>
    </source>
</evidence>
<dbReference type="AlphaFoldDB" id="A0A1M4XGD0"/>
<keyword evidence="1" id="KW-1133">Transmembrane helix</keyword>
<feature type="transmembrane region" description="Helical" evidence="1">
    <location>
        <begin position="6"/>
        <end position="28"/>
    </location>
</feature>
<keyword evidence="3" id="KW-1185">Reference proteome</keyword>
<evidence type="ECO:0000256" key="1">
    <source>
        <dbReference type="SAM" id="Phobius"/>
    </source>
</evidence>
<keyword evidence="1" id="KW-0472">Membrane</keyword>
<dbReference type="GeneID" id="90995395"/>
<name>A0A1M4XGD0_9FIRM</name>
<dbReference type="RefSeq" id="WP_072976308.1">
    <property type="nucleotide sequence ID" value="NZ_FQTY01000011.1"/>
</dbReference>
<organism evidence="2 3">
    <name type="scientific">Tissierella praeacuta DSM 18095</name>
    <dbReference type="NCBI Taxonomy" id="1123404"/>
    <lineage>
        <taxon>Bacteria</taxon>
        <taxon>Bacillati</taxon>
        <taxon>Bacillota</taxon>
        <taxon>Tissierellia</taxon>
        <taxon>Tissierellales</taxon>
        <taxon>Tissierellaceae</taxon>
        <taxon>Tissierella</taxon>
    </lineage>
</organism>
<keyword evidence="1" id="KW-0812">Transmembrane</keyword>
<dbReference type="EMBL" id="FQTY01000011">
    <property type="protein sequence ID" value="SHE92549.1"/>
    <property type="molecule type" value="Genomic_DNA"/>
</dbReference>